<dbReference type="NCBIfam" id="NF009895">
    <property type="entry name" value="PRK13352.1"/>
    <property type="match status" value="1"/>
</dbReference>
<evidence type="ECO:0000256" key="2">
    <source>
        <dbReference type="ARBA" id="ARBA00022485"/>
    </source>
</evidence>
<dbReference type="GO" id="GO:0051539">
    <property type="term" value="F:4 iron, 4 sulfur cluster binding"/>
    <property type="evidence" value="ECO:0007669"/>
    <property type="project" value="UniProtKB-KW"/>
</dbReference>
<dbReference type="EMBL" id="CAJHIO010000021">
    <property type="protein sequence ID" value="CAD6492882.1"/>
    <property type="molecule type" value="Genomic_DNA"/>
</dbReference>
<evidence type="ECO:0000313" key="9">
    <source>
        <dbReference type="EMBL" id="CAD6492882.1"/>
    </source>
</evidence>
<dbReference type="GO" id="GO:0009228">
    <property type="term" value="P:thiamine biosynthetic process"/>
    <property type="evidence" value="ECO:0007669"/>
    <property type="project" value="InterPro"/>
</dbReference>
<dbReference type="Pfam" id="PF01964">
    <property type="entry name" value="ThiC_Rad_SAM"/>
    <property type="match status" value="1"/>
</dbReference>
<reference evidence="9" key="1">
    <citation type="submission" date="2020-10" db="EMBL/GenBank/DDBJ databases">
        <authorList>
            <person name="Hahn C.J."/>
            <person name="Laso-Perez R."/>
            <person name="Vulcano F."/>
            <person name="Vaziourakis K.-M."/>
            <person name="Stokke R."/>
            <person name="Steen I.H."/>
            <person name="Teske A."/>
            <person name="Boetius A."/>
            <person name="Liebeke M."/>
            <person name="Amann R."/>
            <person name="Knittel K."/>
        </authorList>
    </citation>
    <scope>NUCLEOTIDE SEQUENCE</scope>
    <source>
        <strain evidence="9">Gfbio:e3339647-f889-4370-9287-4fb5cb688e4c:AG392O15_GoMArc1</strain>
    </source>
</reference>
<dbReference type="GO" id="GO:0046872">
    <property type="term" value="F:metal ion binding"/>
    <property type="evidence" value="ECO:0007669"/>
    <property type="project" value="UniProtKB-KW"/>
</dbReference>
<keyword evidence="4" id="KW-0479">Metal-binding</keyword>
<keyword evidence="8 9" id="KW-0456">Lyase</keyword>
<comment type="cofactor">
    <cofactor evidence="1">
        <name>[4Fe-4S] cluster</name>
        <dbReference type="ChEBI" id="CHEBI:49883"/>
    </cofactor>
</comment>
<evidence type="ECO:0000256" key="1">
    <source>
        <dbReference type="ARBA" id="ARBA00001966"/>
    </source>
</evidence>
<organism evidence="9 10">
    <name type="scientific">Candidatus Argoarchaeum ethanivorans</name>
    <dbReference type="NCBI Taxonomy" id="2608793"/>
    <lineage>
        <taxon>Archaea</taxon>
        <taxon>Methanobacteriati</taxon>
        <taxon>Methanobacteriota</taxon>
        <taxon>Stenosarchaea group</taxon>
        <taxon>Methanomicrobia</taxon>
        <taxon>Methanosarcinales</taxon>
        <taxon>Methanosarcinales incertae sedis</taxon>
        <taxon>GOM Arc I cluster</taxon>
        <taxon>Candidatus Argoarchaeum</taxon>
    </lineage>
</organism>
<evidence type="ECO:0000256" key="3">
    <source>
        <dbReference type="ARBA" id="ARBA00022691"/>
    </source>
</evidence>
<evidence type="ECO:0000256" key="8">
    <source>
        <dbReference type="ARBA" id="ARBA00023239"/>
    </source>
</evidence>
<dbReference type="EC" id="4.1.99.17" evidence="9"/>
<keyword evidence="5" id="KW-0862">Zinc</keyword>
<keyword evidence="6" id="KW-0408">Iron</keyword>
<evidence type="ECO:0000256" key="4">
    <source>
        <dbReference type="ARBA" id="ARBA00022723"/>
    </source>
</evidence>
<gene>
    <name evidence="9" type="primary">thiC_2</name>
    <name evidence="9" type="ORF">CHKLHMKO_00372</name>
</gene>
<dbReference type="Proteomes" id="UP000610373">
    <property type="component" value="Unassembled WGS sequence"/>
</dbReference>
<evidence type="ECO:0000256" key="5">
    <source>
        <dbReference type="ARBA" id="ARBA00022833"/>
    </source>
</evidence>
<dbReference type="PANTHER" id="PTHR30557:SF1">
    <property type="entry name" value="PHOSPHOMETHYLPYRIMIDINE SYNTHASE, CHLOROPLASTIC"/>
    <property type="match status" value="1"/>
</dbReference>
<dbReference type="AlphaFoldDB" id="A0A811TB62"/>
<comment type="caution">
    <text evidence="9">The sequence shown here is derived from an EMBL/GenBank/DDBJ whole genome shotgun (WGS) entry which is preliminary data.</text>
</comment>
<dbReference type="Gene3D" id="3.20.20.540">
    <property type="entry name" value="Radical SAM ThiC family, central domain"/>
    <property type="match status" value="1"/>
</dbReference>
<dbReference type="InterPro" id="IPR002817">
    <property type="entry name" value="ThiC/BzaA/B"/>
</dbReference>
<sequence length="420" mass="46025">MKTQIEYAKDGTVTPRMKKIAKTENVAPVVLKDNIAEGKTVIMARSNHLCGIGYGLTTKINVNIGTSSASIDREKEVEKARVAEAYGADTITDLSMGGDITGIRKQIQSNTSVPLTTVPIYQCVAEHSLNNLTAGDLLAQIEEQVKEGISSIVLHFITPQLLRQLKTSNRVFAMVSKGGSFTSLYMIKNNTTNPYLEHFDEILRILKEKDVVLSLGNTLRSGCVHDTPDEIQKQEIELNAALAKRANDSCVQVIIEGMGGHIAPALITKRVRYQKQIANRPLFVSGPLPTDIAIGYDHIAASIGAAMASGAGADYLCMITPAEHLCLPDVEHIKEGLIAFKIAAHIGDSIKYSPSDSDKQLAIHRSQLDWEQQLCYAIEPQRPRQLCPKDGKCTMCGKYCAVKTMKNYLEQPRNNLDCNS</sequence>
<evidence type="ECO:0000256" key="6">
    <source>
        <dbReference type="ARBA" id="ARBA00023004"/>
    </source>
</evidence>
<dbReference type="GO" id="GO:0070284">
    <property type="term" value="F:phosphomethylpyrimidine synthase activity"/>
    <property type="evidence" value="ECO:0007669"/>
    <property type="project" value="UniProtKB-EC"/>
</dbReference>
<dbReference type="InterPro" id="IPR038521">
    <property type="entry name" value="ThiC/Bza_core_dom"/>
</dbReference>
<evidence type="ECO:0000313" key="10">
    <source>
        <dbReference type="Proteomes" id="UP000610373"/>
    </source>
</evidence>
<name>A0A811TB62_9EURY</name>
<proteinExistence type="predicted"/>
<protein>
    <submittedName>
        <fullName evidence="9">Phosphomethylpyrimidine synthase</fullName>
        <ecNumber evidence="9">4.1.99.17</ecNumber>
    </submittedName>
</protein>
<accession>A0A811TB62</accession>
<keyword evidence="2" id="KW-0004">4Fe-4S</keyword>
<dbReference type="PANTHER" id="PTHR30557">
    <property type="entry name" value="THIAMINE BIOSYNTHESIS PROTEIN THIC"/>
    <property type="match status" value="1"/>
</dbReference>
<evidence type="ECO:0000256" key="7">
    <source>
        <dbReference type="ARBA" id="ARBA00023014"/>
    </source>
</evidence>
<keyword evidence="7" id="KW-0411">Iron-sulfur</keyword>
<keyword evidence="3" id="KW-0949">S-adenosyl-L-methionine</keyword>